<dbReference type="AlphaFoldDB" id="A0A9Q0FT13"/>
<dbReference type="Proteomes" id="UP001141552">
    <property type="component" value="Unassembled WGS sequence"/>
</dbReference>
<comment type="caution">
    <text evidence="1">The sequence shown here is derived from an EMBL/GenBank/DDBJ whole genome shotgun (WGS) entry which is preliminary data.</text>
</comment>
<reference evidence="1" key="1">
    <citation type="submission" date="2022-02" db="EMBL/GenBank/DDBJ databases">
        <authorList>
            <person name="Henning P.M."/>
            <person name="McCubbin A.G."/>
            <person name="Shore J.S."/>
        </authorList>
    </citation>
    <scope>NUCLEOTIDE SEQUENCE</scope>
    <source>
        <strain evidence="1">F60SS</strain>
        <tissue evidence="1">Leaves</tissue>
    </source>
</reference>
<proteinExistence type="predicted"/>
<sequence length="88" mass="10000">MITSEEEEQDETKAVVAKSFKYWINDLPESVVDGQYKANCHGNTVRGGSRKSLFSKIVVDDRRGFAAPHMFSFYPLSLLQMKLNGWKA</sequence>
<reference evidence="1" key="2">
    <citation type="journal article" date="2023" name="Plants (Basel)">
        <title>Annotation of the Turnera subulata (Passifloraceae) Draft Genome Reveals the S-Locus Evolved after the Divergence of Turneroideae from Passifloroideae in a Stepwise Manner.</title>
        <authorList>
            <person name="Henning P.M."/>
            <person name="Roalson E.H."/>
            <person name="Mir W."/>
            <person name="McCubbin A.G."/>
            <person name="Shore J.S."/>
        </authorList>
    </citation>
    <scope>NUCLEOTIDE SEQUENCE</scope>
    <source>
        <strain evidence="1">F60SS</strain>
    </source>
</reference>
<keyword evidence="2" id="KW-1185">Reference proteome</keyword>
<evidence type="ECO:0000313" key="1">
    <source>
        <dbReference type="EMBL" id="KAJ4836047.1"/>
    </source>
</evidence>
<gene>
    <name evidence="1" type="ORF">Tsubulata_034087</name>
</gene>
<dbReference type="EMBL" id="JAKUCV010004238">
    <property type="protein sequence ID" value="KAJ4836047.1"/>
    <property type="molecule type" value="Genomic_DNA"/>
</dbReference>
<evidence type="ECO:0000313" key="2">
    <source>
        <dbReference type="Proteomes" id="UP001141552"/>
    </source>
</evidence>
<accession>A0A9Q0FT13</accession>
<name>A0A9Q0FT13_9ROSI</name>
<protein>
    <submittedName>
        <fullName evidence="1">Uncharacterized protein</fullName>
    </submittedName>
</protein>
<organism evidence="1 2">
    <name type="scientific">Turnera subulata</name>
    <dbReference type="NCBI Taxonomy" id="218843"/>
    <lineage>
        <taxon>Eukaryota</taxon>
        <taxon>Viridiplantae</taxon>
        <taxon>Streptophyta</taxon>
        <taxon>Embryophyta</taxon>
        <taxon>Tracheophyta</taxon>
        <taxon>Spermatophyta</taxon>
        <taxon>Magnoliopsida</taxon>
        <taxon>eudicotyledons</taxon>
        <taxon>Gunneridae</taxon>
        <taxon>Pentapetalae</taxon>
        <taxon>rosids</taxon>
        <taxon>fabids</taxon>
        <taxon>Malpighiales</taxon>
        <taxon>Passifloraceae</taxon>
        <taxon>Turnera</taxon>
    </lineage>
</organism>